<evidence type="ECO:0000256" key="1">
    <source>
        <dbReference type="SAM" id="SignalP"/>
    </source>
</evidence>
<accession>A0AAW5R008</accession>
<keyword evidence="1" id="KW-0732">Signal</keyword>
<feature type="chain" id="PRO_5043823510" evidence="1">
    <location>
        <begin position="23"/>
        <end position="154"/>
    </location>
</feature>
<dbReference type="Proteomes" id="UP001320898">
    <property type="component" value="Unassembled WGS sequence"/>
</dbReference>
<protein>
    <submittedName>
        <fullName evidence="2">DUF411 domain-containing protein</fullName>
    </submittedName>
</protein>
<name>A0AAW5R008_9HYPH</name>
<gene>
    <name evidence="2" type="ORF">MUB46_08330</name>
</gene>
<sequence>MSKFIVSTVTAFLIAATATVQAEARAAEGQKVIVFKTPWCSCCEVWTEALEAEGYSVDARDLEDLDPIKSQARVPEAMEACHTALLDGYVLEGHVPLAAIDKLLSERPKVVGIAVPGMPMGSLGMGDDKDADYTVYAYTSDAEVAPAVFYEVGR</sequence>
<evidence type="ECO:0000313" key="3">
    <source>
        <dbReference type="Proteomes" id="UP001320898"/>
    </source>
</evidence>
<dbReference type="RefSeq" id="WP_261615422.1">
    <property type="nucleotide sequence ID" value="NZ_JALIDZ010000003.1"/>
</dbReference>
<keyword evidence="3" id="KW-1185">Reference proteome</keyword>
<organism evidence="2 3">
    <name type="scientific">Microbaculum marinisediminis</name>
    <dbReference type="NCBI Taxonomy" id="2931392"/>
    <lineage>
        <taxon>Bacteria</taxon>
        <taxon>Pseudomonadati</taxon>
        <taxon>Pseudomonadota</taxon>
        <taxon>Alphaproteobacteria</taxon>
        <taxon>Hyphomicrobiales</taxon>
        <taxon>Tepidamorphaceae</taxon>
        <taxon>Microbaculum</taxon>
    </lineage>
</organism>
<comment type="caution">
    <text evidence="2">The sequence shown here is derived from an EMBL/GenBank/DDBJ whole genome shotgun (WGS) entry which is preliminary data.</text>
</comment>
<evidence type="ECO:0000313" key="2">
    <source>
        <dbReference type="EMBL" id="MCT8971855.1"/>
    </source>
</evidence>
<proteinExistence type="predicted"/>
<feature type="signal peptide" evidence="1">
    <location>
        <begin position="1"/>
        <end position="22"/>
    </location>
</feature>
<reference evidence="2 3" key="1">
    <citation type="submission" date="2022-04" db="EMBL/GenBank/DDBJ databases">
        <authorList>
            <person name="Ye Y.-Q."/>
            <person name="Du Z.-J."/>
        </authorList>
    </citation>
    <scope>NUCLEOTIDE SEQUENCE [LARGE SCALE GENOMIC DNA]</scope>
    <source>
        <strain evidence="2 3">A6E488</strain>
    </source>
</reference>
<dbReference type="AlphaFoldDB" id="A0AAW5R008"/>
<dbReference type="Pfam" id="PF04214">
    <property type="entry name" value="DUF411"/>
    <property type="match status" value="1"/>
</dbReference>
<dbReference type="EMBL" id="JALIDZ010000003">
    <property type="protein sequence ID" value="MCT8971855.1"/>
    <property type="molecule type" value="Genomic_DNA"/>
</dbReference>
<dbReference type="InterPro" id="IPR007332">
    <property type="entry name" value="DUF411"/>
</dbReference>